<dbReference type="AlphaFoldDB" id="A0A1E5V3G4"/>
<organism evidence="2 3">
    <name type="scientific">Dichanthelium oligosanthes</name>
    <dbReference type="NCBI Taxonomy" id="888268"/>
    <lineage>
        <taxon>Eukaryota</taxon>
        <taxon>Viridiplantae</taxon>
        <taxon>Streptophyta</taxon>
        <taxon>Embryophyta</taxon>
        <taxon>Tracheophyta</taxon>
        <taxon>Spermatophyta</taxon>
        <taxon>Magnoliopsida</taxon>
        <taxon>Liliopsida</taxon>
        <taxon>Poales</taxon>
        <taxon>Poaceae</taxon>
        <taxon>PACMAD clade</taxon>
        <taxon>Panicoideae</taxon>
        <taxon>Panicodae</taxon>
        <taxon>Paniceae</taxon>
        <taxon>Dichantheliinae</taxon>
        <taxon>Dichanthelium</taxon>
    </lineage>
</organism>
<gene>
    <name evidence="2" type="ORF">BAE44_0019317</name>
</gene>
<dbReference type="PANTHER" id="PTHR35828">
    <property type="entry name" value="OS08G0203800 PROTEIN-RELATED"/>
    <property type="match status" value="1"/>
</dbReference>
<name>A0A1E5V3G4_9POAL</name>
<feature type="region of interest" description="Disordered" evidence="1">
    <location>
        <begin position="220"/>
        <end position="292"/>
    </location>
</feature>
<dbReference type="PANTHER" id="PTHR35828:SF22">
    <property type="entry name" value="OS10G0103633 PROTEIN"/>
    <property type="match status" value="1"/>
</dbReference>
<dbReference type="Proteomes" id="UP000095767">
    <property type="component" value="Unassembled WGS sequence"/>
</dbReference>
<evidence type="ECO:0000313" key="3">
    <source>
        <dbReference type="Proteomes" id="UP000095767"/>
    </source>
</evidence>
<dbReference type="OrthoDB" id="694444at2759"/>
<dbReference type="SUPFAM" id="SSF81383">
    <property type="entry name" value="F-box domain"/>
    <property type="match status" value="1"/>
</dbReference>
<dbReference type="EMBL" id="LWDX02052904">
    <property type="protein sequence ID" value="OEL19661.1"/>
    <property type="molecule type" value="Genomic_DNA"/>
</dbReference>
<comment type="caution">
    <text evidence="2">The sequence shown here is derived from an EMBL/GenBank/DDBJ whole genome shotgun (WGS) entry which is preliminary data.</text>
</comment>
<keyword evidence="3" id="KW-1185">Reference proteome</keyword>
<evidence type="ECO:0000313" key="2">
    <source>
        <dbReference type="EMBL" id="OEL19661.1"/>
    </source>
</evidence>
<protein>
    <recommendedName>
        <fullName evidence="4">F-box domain-containing protein</fullName>
    </recommendedName>
</protein>
<reference evidence="2 3" key="1">
    <citation type="submission" date="2016-09" db="EMBL/GenBank/DDBJ databases">
        <title>The draft genome of Dichanthelium oligosanthes: A C3 panicoid grass species.</title>
        <authorList>
            <person name="Studer A.J."/>
            <person name="Schnable J.C."/>
            <person name="Brutnell T.P."/>
        </authorList>
    </citation>
    <scope>NUCLEOTIDE SEQUENCE [LARGE SCALE GENOMIC DNA]</scope>
    <source>
        <strain evidence="3">cv. Kellogg 1175</strain>
        <tissue evidence="2">Leaf</tissue>
    </source>
</reference>
<proteinExistence type="predicted"/>
<evidence type="ECO:0000256" key="1">
    <source>
        <dbReference type="SAM" id="MobiDB-lite"/>
    </source>
</evidence>
<feature type="compositionally biased region" description="Low complexity" evidence="1">
    <location>
        <begin position="247"/>
        <end position="265"/>
    </location>
</feature>
<dbReference type="InterPro" id="IPR036047">
    <property type="entry name" value="F-box-like_dom_sf"/>
</dbReference>
<feature type="non-terminal residue" evidence="2">
    <location>
        <position position="1"/>
    </location>
</feature>
<feature type="compositionally biased region" description="Basic residues" evidence="1">
    <location>
        <begin position="229"/>
        <end position="242"/>
    </location>
</feature>
<accession>A0A1E5V3G4</accession>
<sequence>LHAQAISPGKRCCAFTSTPPPDATTPARALPSDLVLDIVARSDAATLVRCAACCKPLRRDILSPAFIRRVCHGPGAAVPPRLLCFLQSRDMIFSSAESRASSPLFTHTAAPSSSATPSSTGLTISVWLLSGGGAGWARHTEIDTETMLWSLVPELPQSLWPGNTILFESSGERSGMVLFYLVEDVDDGGLIALDIETKEMHRVNSQEHIRAFPFEVDLESRLPSPRSGPARRRTAKPRRGLRGRQGGQAPRRGLRGAGRPTPGLGPERRRTAKPPPAPAQQAVIPGLQSILN</sequence>
<evidence type="ECO:0008006" key="4">
    <source>
        <dbReference type="Google" id="ProtNLM"/>
    </source>
</evidence>